<dbReference type="Gene3D" id="3.40.50.1820">
    <property type="entry name" value="alpha/beta hydrolase"/>
    <property type="match status" value="1"/>
</dbReference>
<dbReference type="PANTHER" id="PTHR43194">
    <property type="entry name" value="HYDROLASE ALPHA/BETA FOLD FAMILY"/>
    <property type="match status" value="1"/>
</dbReference>
<evidence type="ECO:0000313" key="3">
    <source>
        <dbReference type="Proteomes" id="UP000199598"/>
    </source>
</evidence>
<gene>
    <name evidence="2" type="ORF">SAMN04488518_10831</name>
</gene>
<dbReference type="PRINTS" id="PR00111">
    <property type="entry name" value="ABHYDROLASE"/>
</dbReference>
<name>A0A1I4BNJ8_9HYPH</name>
<dbReference type="SUPFAM" id="SSF53474">
    <property type="entry name" value="alpha/beta-Hydrolases"/>
    <property type="match status" value="1"/>
</dbReference>
<feature type="domain" description="AB hydrolase-1" evidence="1">
    <location>
        <begin position="44"/>
        <end position="286"/>
    </location>
</feature>
<dbReference type="InterPro" id="IPR029058">
    <property type="entry name" value="AB_hydrolase_fold"/>
</dbReference>
<comment type="caution">
    <text evidence="2">The sequence shown here is derived from an EMBL/GenBank/DDBJ whole genome shotgun (WGS) entry which is preliminary data.</text>
</comment>
<dbReference type="Proteomes" id="UP000199598">
    <property type="component" value="Unassembled WGS sequence"/>
</dbReference>
<dbReference type="InterPro" id="IPR000073">
    <property type="entry name" value="AB_hydrolase_1"/>
</dbReference>
<evidence type="ECO:0000259" key="1">
    <source>
        <dbReference type="Pfam" id="PF00561"/>
    </source>
</evidence>
<dbReference type="RefSeq" id="WP_093520808.1">
    <property type="nucleotide sequence ID" value="NZ_FOSK01000008.1"/>
</dbReference>
<dbReference type="PANTHER" id="PTHR43194:SF2">
    <property type="entry name" value="PEROXISOMAL MEMBRANE PROTEIN LPX1"/>
    <property type="match status" value="1"/>
</dbReference>
<sequence length="301" mass="33817">MLQAPDYIDVDLQNVTGATRFTWKASDGLTLSAHIWEPDTPRNPTVLCLSGLTRNTRDFYQLANFLRENSHRVIAMDYRGRGLSDHSKDYETYSLDQEADDIDRGIEALGLEKFALIGTSRGGLHSFSMAQRHPERLLSVIINDIGPVIEPPALDDIIASVGTVMSQPNMKAAAERLASIHATAFPTMSETDWITFANQLYAPNSDGVSLRYDKRLGDTLRGNNKAAPENDLWQSFSALKPFPHLLLHGQNSRLLTTKTVNKMQQLHEKMKLSVIPNQGHAPLLWDQPTQTRIFNFIRQHV</sequence>
<evidence type="ECO:0000313" key="2">
    <source>
        <dbReference type="EMBL" id="SFK69767.1"/>
    </source>
</evidence>
<protein>
    <submittedName>
        <fullName evidence="2">Pimeloyl-ACP methyl ester carboxylesterase</fullName>
    </submittedName>
</protein>
<reference evidence="2 3" key="1">
    <citation type="submission" date="2016-10" db="EMBL/GenBank/DDBJ databases">
        <authorList>
            <person name="Varghese N."/>
            <person name="Submissions S."/>
        </authorList>
    </citation>
    <scope>NUCLEOTIDE SEQUENCE [LARGE SCALE GENOMIC DNA]</scope>
    <source>
        <strain evidence="2 3">DSM 16392</strain>
    </source>
</reference>
<accession>A0A1I4BNJ8</accession>
<proteinExistence type="predicted"/>
<organism evidence="2 3">
    <name type="scientific">Pseudovibrio ascidiaceicola</name>
    <dbReference type="NCBI Taxonomy" id="285279"/>
    <lineage>
        <taxon>Bacteria</taxon>
        <taxon>Pseudomonadati</taxon>
        <taxon>Pseudomonadota</taxon>
        <taxon>Alphaproteobacteria</taxon>
        <taxon>Hyphomicrobiales</taxon>
        <taxon>Stappiaceae</taxon>
        <taxon>Pseudovibrio</taxon>
    </lineage>
</organism>
<keyword evidence="3" id="KW-1185">Reference proteome</keyword>
<dbReference type="Pfam" id="PF00561">
    <property type="entry name" value="Abhydrolase_1"/>
    <property type="match status" value="1"/>
</dbReference>
<dbReference type="InterPro" id="IPR050228">
    <property type="entry name" value="Carboxylesterase_BioH"/>
</dbReference>
<dbReference type="EMBL" id="FOSK01000008">
    <property type="protein sequence ID" value="SFK69767.1"/>
    <property type="molecule type" value="Genomic_DNA"/>
</dbReference>